<protein>
    <submittedName>
        <fullName evidence="1">Uncharacterized protein</fullName>
    </submittedName>
</protein>
<name>A0ACC3CGR5_PYRYE</name>
<evidence type="ECO:0000313" key="2">
    <source>
        <dbReference type="Proteomes" id="UP000798662"/>
    </source>
</evidence>
<sequence>MGGARWGLTAPSPSTPLLPAAAAASAAEASPSPLSLSVATGPAADPLLQVGPPETVPPPLGPSLDGSGSGGTVKSPVAWNGAVVELGGERGSYAGTGCGDSADVGVANGGADGPASRRVLDWHTFRYTLTVAVLQALALAMVVPVRPKLLLDAVGGSASTAAALTGGLSSLDALVEVISNPLLGHASDLYGRRGVLLLAQMGLIIDFGLIAAFSDQWRVFVVATLVGASTGVFFMTLSTVTADLAVGTGEEASAYGALGAAYGLAFAAGPAIGGAIAAASYPTAPLHTAMAVIALNALFVCWALPETAPSGVRLAARPSASSGQSDWTTSINPLPRLRVLFQSDVLRWLGATVAASGVAAGGLGSILFFYTNVRFGWGPPETGRFISALGVSMIVSQGLLARPLVALLGERPLIVAGFVLDAVHLVMYGLARKGSSMYVALVVATVGYASGPALKGLVARQVGPEEQGALQGGLAALATIVRPAAPLLATGLFGYFNDRGRPGMPMFVMGGLMLVATVVAVKALSHPHLK</sequence>
<accession>A0ACC3CGR5</accession>
<keyword evidence="2" id="KW-1185">Reference proteome</keyword>
<gene>
    <name evidence="1" type="ORF">I4F81_011444</name>
</gene>
<dbReference type="Proteomes" id="UP000798662">
    <property type="component" value="Chromosome 3"/>
</dbReference>
<organism evidence="1 2">
    <name type="scientific">Pyropia yezoensis</name>
    <name type="common">Susabi-nori</name>
    <name type="synonym">Porphyra yezoensis</name>
    <dbReference type="NCBI Taxonomy" id="2788"/>
    <lineage>
        <taxon>Eukaryota</taxon>
        <taxon>Rhodophyta</taxon>
        <taxon>Bangiophyceae</taxon>
        <taxon>Bangiales</taxon>
        <taxon>Bangiaceae</taxon>
        <taxon>Pyropia</taxon>
    </lineage>
</organism>
<dbReference type="EMBL" id="CM020620">
    <property type="protein sequence ID" value="KAK1868962.1"/>
    <property type="molecule type" value="Genomic_DNA"/>
</dbReference>
<proteinExistence type="predicted"/>
<evidence type="ECO:0000313" key="1">
    <source>
        <dbReference type="EMBL" id="KAK1868962.1"/>
    </source>
</evidence>
<comment type="caution">
    <text evidence="1">The sequence shown here is derived from an EMBL/GenBank/DDBJ whole genome shotgun (WGS) entry which is preliminary data.</text>
</comment>
<reference evidence="1" key="1">
    <citation type="submission" date="2019-11" db="EMBL/GenBank/DDBJ databases">
        <title>Nori genome reveals adaptations in red seaweeds to the harsh intertidal environment.</title>
        <authorList>
            <person name="Wang D."/>
            <person name="Mao Y."/>
        </authorList>
    </citation>
    <scope>NUCLEOTIDE SEQUENCE</scope>
    <source>
        <tissue evidence="1">Gametophyte</tissue>
    </source>
</reference>